<dbReference type="PANTHER" id="PTHR34977">
    <property type="entry name" value="UPF0337 PROTEIN YJBJ"/>
    <property type="match status" value="1"/>
</dbReference>
<dbReference type="InterPro" id="IPR036629">
    <property type="entry name" value="YjbJ_sf"/>
</dbReference>
<dbReference type="OrthoDB" id="9796058at2"/>
<name>A0A2P8HQL1_9BACI</name>
<reference evidence="3 4" key="1">
    <citation type="submission" date="2018-03" db="EMBL/GenBank/DDBJ databases">
        <title>Genomic Encyclopedia of Type Strains, Phase III (KMG-III): the genomes of soil and plant-associated and newly described type strains.</title>
        <authorList>
            <person name="Whitman W."/>
        </authorList>
    </citation>
    <scope>NUCLEOTIDE SEQUENCE [LARGE SCALE GENOMIC DNA]</scope>
    <source>
        <strain evidence="3 4">CGMCC 1.07653</strain>
    </source>
</reference>
<dbReference type="Proteomes" id="UP000242310">
    <property type="component" value="Unassembled WGS sequence"/>
</dbReference>
<sequence>MRAEDLLGKWNRISGEAKKQWSKLTDDDIQYIEGNRDKLIGKVQERYNYSQEQAEREVDEWINKISID</sequence>
<evidence type="ECO:0000313" key="3">
    <source>
        <dbReference type="EMBL" id="PSL48506.1"/>
    </source>
</evidence>
<organism evidence="3 4">
    <name type="scientific">Salsuginibacillus halophilus</name>
    <dbReference type="NCBI Taxonomy" id="517424"/>
    <lineage>
        <taxon>Bacteria</taxon>
        <taxon>Bacillati</taxon>
        <taxon>Bacillota</taxon>
        <taxon>Bacilli</taxon>
        <taxon>Bacillales</taxon>
        <taxon>Bacillaceae</taxon>
        <taxon>Salsuginibacillus</taxon>
    </lineage>
</organism>
<protein>
    <submittedName>
        <fullName evidence="3">Uncharacterized protein YjbJ (UPF0337 family)</fullName>
    </submittedName>
</protein>
<dbReference type="EMBL" id="PYAV01000004">
    <property type="protein sequence ID" value="PSL48506.1"/>
    <property type="molecule type" value="Genomic_DNA"/>
</dbReference>
<comment type="similarity">
    <text evidence="1">Belongs to the UPF0337 (CsbD) family.</text>
</comment>
<feature type="domain" description="CsbD-like" evidence="2">
    <location>
        <begin position="8"/>
        <end position="56"/>
    </location>
</feature>
<dbReference type="InterPro" id="IPR026042">
    <property type="entry name" value="YjbJ"/>
</dbReference>
<dbReference type="InterPro" id="IPR008462">
    <property type="entry name" value="CsbD"/>
</dbReference>
<keyword evidence="4" id="KW-1185">Reference proteome</keyword>
<evidence type="ECO:0000313" key="4">
    <source>
        <dbReference type="Proteomes" id="UP000242310"/>
    </source>
</evidence>
<dbReference type="RefSeq" id="WP_106588075.1">
    <property type="nucleotide sequence ID" value="NZ_PYAV01000004.1"/>
</dbReference>
<dbReference type="Gene3D" id="1.10.1470.10">
    <property type="entry name" value="YjbJ"/>
    <property type="match status" value="1"/>
</dbReference>
<dbReference type="Pfam" id="PF05532">
    <property type="entry name" value="CsbD"/>
    <property type="match status" value="1"/>
</dbReference>
<dbReference type="PIRSF" id="PIRSF039008">
    <property type="entry name" value="YjbJ"/>
    <property type="match status" value="1"/>
</dbReference>
<evidence type="ECO:0000259" key="2">
    <source>
        <dbReference type="Pfam" id="PF05532"/>
    </source>
</evidence>
<dbReference type="SUPFAM" id="SSF69047">
    <property type="entry name" value="Hypothetical protein YjbJ"/>
    <property type="match status" value="1"/>
</dbReference>
<dbReference type="PANTHER" id="PTHR34977:SF1">
    <property type="entry name" value="UPF0337 PROTEIN YJBJ"/>
    <property type="match status" value="1"/>
</dbReference>
<gene>
    <name evidence="3" type="ORF">B0H94_104106</name>
</gene>
<proteinExistence type="inferred from homology"/>
<evidence type="ECO:0000256" key="1">
    <source>
        <dbReference type="ARBA" id="ARBA00009129"/>
    </source>
</evidence>
<dbReference type="AlphaFoldDB" id="A0A2P8HQL1"/>
<comment type="caution">
    <text evidence="3">The sequence shown here is derived from an EMBL/GenBank/DDBJ whole genome shotgun (WGS) entry which is preliminary data.</text>
</comment>
<accession>A0A2P8HQL1</accession>
<dbReference type="InterPro" id="IPR050423">
    <property type="entry name" value="UPF0337_stress_rsp"/>
</dbReference>